<name>A0A4R9B9S5_9MICO</name>
<keyword evidence="3" id="KW-1185">Reference proteome</keyword>
<dbReference type="Pfam" id="PF01370">
    <property type="entry name" value="Epimerase"/>
    <property type="match status" value="1"/>
</dbReference>
<dbReference type="Proteomes" id="UP000298313">
    <property type="component" value="Unassembled WGS sequence"/>
</dbReference>
<dbReference type="AlphaFoldDB" id="A0A4R9B9S5"/>
<sequence>MRIVVTGGSGKLGRTVVRRLTEEGHEVLNLDRAGEKSHGLVLIDLTDYGQVIDAVLGVDDRHSGFDAVVHLGAIPAPGLVPDVATFHNNILSTYNVFQAARRAGIRRLVYASSETVLGLPFEIDPPYLPVDEEYPARPESTYSLVKHLEEQMAIQLTRWDTALSITALRFSNVMDPEDYAAFPAFDSDATLRKWNLWGYIDGRDGAQAVLRALENARPGFEAFIIAAADTVMSRPDTELAAEVFPGVEFRRPVGANETLLSIDKARRMLGYAPEHSWRDHAEPRP</sequence>
<organism evidence="2 3">
    <name type="scientific">Cryobacterium fucosi</name>
    <dbReference type="NCBI Taxonomy" id="1259157"/>
    <lineage>
        <taxon>Bacteria</taxon>
        <taxon>Bacillati</taxon>
        <taxon>Actinomycetota</taxon>
        <taxon>Actinomycetes</taxon>
        <taxon>Micrococcales</taxon>
        <taxon>Microbacteriaceae</taxon>
        <taxon>Cryobacterium</taxon>
    </lineage>
</organism>
<dbReference type="InterPro" id="IPR036291">
    <property type="entry name" value="NAD(P)-bd_dom_sf"/>
</dbReference>
<gene>
    <name evidence="2" type="ORF">E3T48_07610</name>
</gene>
<comment type="caution">
    <text evidence="2">The sequence shown here is derived from an EMBL/GenBank/DDBJ whole genome shotgun (WGS) entry which is preliminary data.</text>
</comment>
<dbReference type="SUPFAM" id="SSF51735">
    <property type="entry name" value="NAD(P)-binding Rossmann-fold domains"/>
    <property type="match status" value="1"/>
</dbReference>
<protein>
    <submittedName>
        <fullName evidence="2">NAD(P)-dependent oxidoreductase</fullName>
    </submittedName>
</protein>
<dbReference type="InterPro" id="IPR001509">
    <property type="entry name" value="Epimerase_deHydtase"/>
</dbReference>
<evidence type="ECO:0000313" key="3">
    <source>
        <dbReference type="Proteomes" id="UP000298313"/>
    </source>
</evidence>
<evidence type="ECO:0000259" key="1">
    <source>
        <dbReference type="Pfam" id="PF01370"/>
    </source>
</evidence>
<feature type="domain" description="NAD-dependent epimerase/dehydratase" evidence="1">
    <location>
        <begin position="3"/>
        <end position="218"/>
    </location>
</feature>
<dbReference type="PANTHER" id="PTHR43103">
    <property type="entry name" value="NUCLEOSIDE-DIPHOSPHATE-SUGAR EPIMERASE"/>
    <property type="match status" value="1"/>
</dbReference>
<dbReference type="RefSeq" id="WP_134523386.1">
    <property type="nucleotide sequence ID" value="NZ_SOHH01000061.1"/>
</dbReference>
<evidence type="ECO:0000313" key="2">
    <source>
        <dbReference type="EMBL" id="TFD78292.1"/>
    </source>
</evidence>
<reference evidence="2 3" key="1">
    <citation type="submission" date="2019-03" db="EMBL/GenBank/DDBJ databases">
        <title>Genomics of glacier-inhabiting Cryobacterium strains.</title>
        <authorList>
            <person name="Liu Q."/>
            <person name="Xin Y.-H."/>
        </authorList>
    </citation>
    <scope>NUCLEOTIDE SEQUENCE [LARGE SCALE GENOMIC DNA]</scope>
    <source>
        <strain evidence="2 3">Hh4</strain>
    </source>
</reference>
<dbReference type="OrthoDB" id="9795501at2"/>
<dbReference type="PANTHER" id="PTHR43103:SF6">
    <property type="entry name" value="PUTATIVE-RELATED"/>
    <property type="match status" value="1"/>
</dbReference>
<dbReference type="EMBL" id="SOHH01000061">
    <property type="protein sequence ID" value="TFD78292.1"/>
    <property type="molecule type" value="Genomic_DNA"/>
</dbReference>
<dbReference type="Gene3D" id="3.40.50.720">
    <property type="entry name" value="NAD(P)-binding Rossmann-like Domain"/>
    <property type="match status" value="1"/>
</dbReference>
<accession>A0A4R9B9S5</accession>
<proteinExistence type="predicted"/>